<dbReference type="RefSeq" id="XP_003171987.1">
    <property type="nucleotide sequence ID" value="XM_003171939.1"/>
</dbReference>
<feature type="region of interest" description="Disordered" evidence="1">
    <location>
        <begin position="413"/>
        <end position="493"/>
    </location>
</feature>
<dbReference type="AlphaFoldDB" id="E4UZK3"/>
<dbReference type="STRING" id="535722.E4UZK3"/>
<dbReference type="Proteomes" id="UP000002669">
    <property type="component" value="Unassembled WGS sequence"/>
</dbReference>
<feature type="compositionally biased region" description="Basic and acidic residues" evidence="1">
    <location>
        <begin position="851"/>
        <end position="861"/>
    </location>
</feature>
<dbReference type="VEuPathDB" id="FungiDB:MGYG_06530"/>
<proteinExistence type="predicted"/>
<protein>
    <recommendedName>
        <fullName evidence="2">Nucleolar protein Dnt1-like N-terminal domain-containing protein</fullName>
    </recommendedName>
</protein>
<feature type="compositionally biased region" description="Polar residues" evidence="1">
    <location>
        <begin position="980"/>
        <end position="995"/>
    </location>
</feature>
<accession>E4UZK3</accession>
<dbReference type="EMBL" id="DS989826">
    <property type="protein sequence ID" value="EFR03533.1"/>
    <property type="molecule type" value="Genomic_DNA"/>
</dbReference>
<feature type="compositionally biased region" description="Basic and acidic residues" evidence="1">
    <location>
        <begin position="457"/>
        <end position="472"/>
    </location>
</feature>
<feature type="compositionally biased region" description="Acidic residues" evidence="1">
    <location>
        <begin position="605"/>
        <end position="614"/>
    </location>
</feature>
<feature type="region of interest" description="Disordered" evidence="1">
    <location>
        <begin position="131"/>
        <end position="166"/>
    </location>
</feature>
<dbReference type="HOGENOM" id="CLU_010530_0_0_1"/>
<evidence type="ECO:0000256" key="1">
    <source>
        <dbReference type="SAM" id="MobiDB-lite"/>
    </source>
</evidence>
<feature type="compositionally biased region" description="Polar residues" evidence="1">
    <location>
        <begin position="247"/>
        <end position="257"/>
    </location>
</feature>
<feature type="domain" description="Nucleolar protein Dnt1-like N-terminal" evidence="2">
    <location>
        <begin position="40"/>
        <end position="91"/>
    </location>
</feature>
<keyword evidence="4" id="KW-1185">Reference proteome</keyword>
<feature type="compositionally biased region" description="Acidic residues" evidence="1">
    <location>
        <begin position="903"/>
        <end position="917"/>
    </location>
</feature>
<feature type="compositionally biased region" description="Basic and acidic residues" evidence="1">
    <location>
        <begin position="885"/>
        <end position="902"/>
    </location>
</feature>
<feature type="compositionally biased region" description="Basic residues" evidence="1">
    <location>
        <begin position="962"/>
        <end position="974"/>
    </location>
</feature>
<feature type="compositionally biased region" description="Polar residues" evidence="1">
    <location>
        <begin position="440"/>
        <end position="456"/>
    </location>
</feature>
<feature type="compositionally biased region" description="Basic and acidic residues" evidence="1">
    <location>
        <begin position="280"/>
        <end position="293"/>
    </location>
</feature>
<evidence type="ECO:0000313" key="3">
    <source>
        <dbReference type="EMBL" id="EFR03533.1"/>
    </source>
</evidence>
<evidence type="ECO:0000259" key="2">
    <source>
        <dbReference type="Pfam" id="PF10407"/>
    </source>
</evidence>
<feature type="compositionally biased region" description="Acidic residues" evidence="1">
    <location>
        <begin position="831"/>
        <end position="850"/>
    </location>
</feature>
<gene>
    <name evidence="3" type="ORF">MGYG_06530</name>
</gene>
<reference evidence="4" key="1">
    <citation type="journal article" date="2012" name="MBio">
        <title>Comparative genome analysis of Trichophyton rubrum and related dermatophytes reveals candidate genes involved in infection.</title>
        <authorList>
            <person name="Martinez D.A."/>
            <person name="Oliver B.G."/>
            <person name="Graeser Y."/>
            <person name="Goldberg J.M."/>
            <person name="Li W."/>
            <person name="Martinez-Rossi N.M."/>
            <person name="Monod M."/>
            <person name="Shelest E."/>
            <person name="Barton R.C."/>
            <person name="Birch E."/>
            <person name="Brakhage A.A."/>
            <person name="Chen Z."/>
            <person name="Gurr S.J."/>
            <person name="Heiman D."/>
            <person name="Heitman J."/>
            <person name="Kosti I."/>
            <person name="Rossi A."/>
            <person name="Saif S."/>
            <person name="Samalova M."/>
            <person name="Saunders C.W."/>
            <person name="Shea T."/>
            <person name="Summerbell R.C."/>
            <person name="Xu J."/>
            <person name="Young S."/>
            <person name="Zeng Q."/>
            <person name="Birren B.W."/>
            <person name="Cuomo C.A."/>
            <person name="White T.C."/>
        </authorList>
    </citation>
    <scope>NUCLEOTIDE SEQUENCE [LARGE SCALE GENOMIC DNA]</scope>
    <source>
        <strain evidence="4">ATCC MYA-4604 / CBS 118893</strain>
    </source>
</reference>
<sequence>MVLLRLTVKVAPRLEGEQAKDEDGPRSTTSFLMVIHQPDKMSLGELAWRISEQWKKLRPEAEPLKIKKLLDDNHDADELDADLTVADVFIDYGKARADGLDQRGTLRVIPQSTNTPSIRYGSVVQDWDSITTHHSRRAPRLERRQLPPSPVANGPSSASPVKNNADTANGDAVQVEVAESVLPLCSIEEEPPAFEEREFTQETTDTNLSELPPSPLDAFPSSTRPPRYHRARLGKDSANPTAGADTSLLSSQAASQNRNRETTKSLRSAVDSHPSLNAAHPEERGSKRARIIDSDELLDQSPSSDAKQKRSKRQRVTETPAPEPQTEDEEMLDFLPVEPSIGKALAFLYSDKKNADAQQNLQEPVKESLKGAPAVTGKICTTCKVRPKSTPKPNQLGLGITASPPKIRTVNKLDIQRDKSSAPLTSKAPGHLTRPRPIGTRQNFTDITQDVPSSTKSSKDKNAMPSKKDKANAKKKPTVPLAKTNHRESKTNSAIGESWTNEFDCRLPNWDHRLAIDHVADIIQAAKEVDDSQVQIPILEKLLENMKILRRTTGSPRRNARKRVIRSIESLEQMAKPKLGWENPQHNENEEDVSTIYGPPQSSSTDEESNEEEDGARSERFSPDYDSDKEVDGELMTDPKAVKQGEEGNEGDSGNENENQHNSGENDEGRIDEEDELENMDEEEEEENHTPSHIRVSPSLSDPGNERLSITGSRGSSKKNVRDQSPSIDSVAWSGSETREPDPGDLKTGSERASGGEEDDETTPRAKEYWKKPFSQASAAASKYNELLSVSKQGEELESRGTTRSEKDTDDKPKETQQEQYAEEKVKQGEEEASSSSEEEQASDNDENDEQIDREKAESSKGESSSDEDSNPGSEDEDAVSNADTSKKTTAKKEAAEPKDSDTSSDTDTDSDSDSDLDSSSASEGSDIQCGKQTPEDGDMETAQQLSAKKDKQNKPPTAPMPRKKAHVLKRSKTSLHAPFQSSRASASNKMNLASSPLAEDKSIKPEFVTFSQPAPTATRGSPAGSGGTSPRPTSSIPTPWRNSSLNNFFKKDFTRNMFSST</sequence>
<feature type="compositionally biased region" description="Basic and acidic residues" evidence="1">
    <location>
        <begin position="737"/>
        <end position="750"/>
    </location>
</feature>
<dbReference type="InParanoid" id="E4UZK3"/>
<feature type="compositionally biased region" description="Low complexity" evidence="1">
    <location>
        <begin position="1017"/>
        <end position="1040"/>
    </location>
</feature>
<dbReference type="GeneID" id="10027247"/>
<feature type="compositionally biased region" description="Polar residues" evidence="1">
    <location>
        <begin position="154"/>
        <end position="166"/>
    </location>
</feature>
<name>E4UZK3_ARTGP</name>
<feature type="compositionally biased region" description="Polar residues" evidence="1">
    <location>
        <begin position="698"/>
        <end position="715"/>
    </location>
</feature>
<feature type="compositionally biased region" description="Basic and acidic residues" evidence="1">
    <location>
        <begin position="762"/>
        <end position="771"/>
    </location>
</feature>
<feature type="compositionally biased region" description="Acidic residues" evidence="1">
    <location>
        <begin position="865"/>
        <end position="879"/>
    </location>
</feature>
<organism evidence="4">
    <name type="scientific">Arthroderma gypseum (strain ATCC MYA-4604 / CBS 118893)</name>
    <name type="common">Microsporum gypseum</name>
    <dbReference type="NCBI Taxonomy" id="535722"/>
    <lineage>
        <taxon>Eukaryota</taxon>
        <taxon>Fungi</taxon>
        <taxon>Dikarya</taxon>
        <taxon>Ascomycota</taxon>
        <taxon>Pezizomycotina</taxon>
        <taxon>Eurotiomycetes</taxon>
        <taxon>Eurotiomycetidae</taxon>
        <taxon>Onygenales</taxon>
        <taxon>Arthrodermataceae</taxon>
        <taxon>Nannizzia</taxon>
    </lineage>
</organism>
<feature type="compositionally biased region" description="Basic and acidic residues" evidence="1">
    <location>
        <begin position="615"/>
        <end position="632"/>
    </location>
</feature>
<feature type="region of interest" description="Disordered" evidence="1">
    <location>
        <begin position="576"/>
        <end position="1062"/>
    </location>
</feature>
<dbReference type="eggNOG" id="ENOG502RAM2">
    <property type="taxonomic scope" value="Eukaryota"/>
</dbReference>
<dbReference type="OMA" id="TQETTDT"/>
<feature type="compositionally biased region" description="Acidic residues" evidence="1">
    <location>
        <begin position="670"/>
        <end position="687"/>
    </location>
</feature>
<feature type="compositionally biased region" description="Basic and acidic residues" evidence="1">
    <location>
        <begin position="793"/>
        <end position="830"/>
    </location>
</feature>
<evidence type="ECO:0000313" key="4">
    <source>
        <dbReference type="Proteomes" id="UP000002669"/>
    </source>
</evidence>
<dbReference type="OrthoDB" id="4174128at2759"/>
<feature type="region of interest" description="Disordered" evidence="1">
    <location>
        <begin position="190"/>
        <end position="332"/>
    </location>
</feature>
<feature type="compositionally biased region" description="Polar residues" evidence="1">
    <location>
        <begin position="723"/>
        <end position="736"/>
    </location>
</feature>
<dbReference type="InterPro" id="IPR018844">
    <property type="entry name" value="Dnt1-like_N"/>
</dbReference>
<dbReference type="Pfam" id="PF10407">
    <property type="entry name" value="Cytokin_check_N"/>
    <property type="match status" value="1"/>
</dbReference>